<dbReference type="Proteomes" id="UP001439008">
    <property type="component" value="Unassembled WGS sequence"/>
</dbReference>
<protein>
    <submittedName>
        <fullName evidence="1">Uncharacterized protein</fullName>
    </submittedName>
</protein>
<organism evidence="1 2">
    <name type="scientific">Bonamia ostreae</name>
    <dbReference type="NCBI Taxonomy" id="126728"/>
    <lineage>
        <taxon>Eukaryota</taxon>
        <taxon>Sar</taxon>
        <taxon>Rhizaria</taxon>
        <taxon>Endomyxa</taxon>
        <taxon>Ascetosporea</taxon>
        <taxon>Haplosporida</taxon>
        <taxon>Bonamia</taxon>
    </lineage>
</organism>
<comment type="caution">
    <text evidence="1">The sequence shown here is derived from an EMBL/GenBank/DDBJ whole genome shotgun (WGS) entry which is preliminary data.</text>
</comment>
<name>A0ABV2AGV4_9EUKA</name>
<evidence type="ECO:0000313" key="1">
    <source>
        <dbReference type="EMBL" id="MES1918689.1"/>
    </source>
</evidence>
<keyword evidence="2" id="KW-1185">Reference proteome</keyword>
<sequence length="168" mass="19433">MNDEVVGKIKTFSSIATNFESANVLVDNFPVSVKVPKGSQNARINKAVGGGGSFFFSVYNLSHYSNAKFDFWFCVNNTETYNDLFPQRNIFEKELILPLCGFFWGFENKTNKIILTEISDTQKKTSFEVKFRHKIDYKHLMFVVLRAIVFIEHHSSTELEMYEIDESE</sequence>
<proteinExistence type="predicted"/>
<dbReference type="EMBL" id="JBDODL010000106">
    <property type="protein sequence ID" value="MES1918689.1"/>
    <property type="molecule type" value="Genomic_DNA"/>
</dbReference>
<gene>
    <name evidence="1" type="ORF">MHBO_000616</name>
</gene>
<accession>A0ABV2AGV4</accession>
<evidence type="ECO:0000313" key="2">
    <source>
        <dbReference type="Proteomes" id="UP001439008"/>
    </source>
</evidence>
<reference evidence="1 2" key="1">
    <citation type="journal article" date="2024" name="BMC Biol.">
        <title>Comparative genomics of Ascetosporea gives new insight into the evolutionary basis for animal parasitism in Rhizaria.</title>
        <authorList>
            <person name="Hiltunen Thoren M."/>
            <person name="Onut-Brannstrom I."/>
            <person name="Alfjorden A."/>
            <person name="Peckova H."/>
            <person name="Swords F."/>
            <person name="Hooper C."/>
            <person name="Holzer A.S."/>
            <person name="Bass D."/>
            <person name="Burki F."/>
        </authorList>
    </citation>
    <scope>NUCLEOTIDE SEQUENCE [LARGE SCALE GENOMIC DNA]</scope>
    <source>
        <strain evidence="1">20-A016</strain>
    </source>
</reference>